<accession>A0A7G8LHE6</accession>
<dbReference type="EMBL" id="MT658802">
    <property type="protein sequence ID" value="QNJ56668.1"/>
    <property type="molecule type" value="Genomic_DNA"/>
</dbReference>
<keyword evidence="2" id="KW-1185">Reference proteome</keyword>
<evidence type="ECO:0000313" key="2">
    <source>
        <dbReference type="Proteomes" id="UP000515890"/>
    </source>
</evidence>
<reference evidence="1 2" key="1">
    <citation type="submission" date="2020-06" db="EMBL/GenBank/DDBJ databases">
        <authorList>
            <person name="Ruesch T."/>
            <person name="Stepniewski C."/>
            <person name="Ballard C."/>
            <person name="Battaglia S."/>
            <person name="Diaz I."/>
            <person name="Engley A."/>
            <person name="Erickson A."/>
            <person name="Ernst L."/>
            <person name="Gonzales E."/>
            <person name="Haider A."/>
            <person name="Harrison M."/>
            <person name="Moore J."/>
            <person name="Paratore J."/>
            <person name="Rafanan A."/>
            <person name="Storz S."/>
            <person name="Poxleitner M.K."/>
            <person name="Anders K.R."/>
            <person name="Garlena R.A."/>
            <person name="Russell D.A."/>
            <person name="Pope W.H."/>
            <person name="Jacobs-Sera D."/>
            <person name="Hatfull G.F."/>
        </authorList>
    </citation>
    <scope>NUCLEOTIDE SEQUENCE [LARGE SCALE GENOMIC DNA]</scope>
</reference>
<protein>
    <submittedName>
        <fullName evidence="1">Uncharacterized protein</fullName>
    </submittedName>
</protein>
<sequence>MPVAPQAREVFLRMSIGHIHNSQDYLKRFIEMGPEEELQHAVEALDDAIQLIQNWAADREITIRTTMKT</sequence>
<dbReference type="GeneID" id="63210228"/>
<dbReference type="KEGG" id="vg:63210228"/>
<name>A0A7G8LHE6_9CAUD</name>
<dbReference type="RefSeq" id="YP_010013613.1">
    <property type="nucleotide sequence ID" value="NC_053513.1"/>
</dbReference>
<dbReference type="Proteomes" id="UP000515890">
    <property type="component" value="Segment"/>
</dbReference>
<gene>
    <name evidence="1" type="primary">8</name>
    <name evidence="1" type="ORF">SEA_AZIZ_8</name>
</gene>
<organism evidence="1 2">
    <name type="scientific">Mycobacterium phage Aziz</name>
    <dbReference type="NCBI Taxonomy" id="2762281"/>
    <lineage>
        <taxon>Viruses</taxon>
        <taxon>Duplodnaviria</taxon>
        <taxon>Heunggongvirae</taxon>
        <taxon>Uroviricota</taxon>
        <taxon>Caudoviricetes</taxon>
        <taxon>Vilmaviridae</taxon>
        <taxon>Mclasvirinae</taxon>
        <taxon>Reyvirus</taxon>
        <taxon>Reyvirus aziz</taxon>
    </lineage>
</organism>
<reference evidence="2" key="2">
    <citation type="journal article" date="2021" name="Microbiol. Resour. Announc.">
        <title>Genome Sequences of Subcluster M2 Mycobacteriophages Estes and Aziz.</title>
        <authorList>
            <person name="Fitzgerald S.K."/>
            <person name="Johnson E.H."/>
            <person name="Storz S.H.R."/>
            <person name="Ballard C."/>
            <person name="Battaglia S."/>
            <person name="Boice M."/>
            <person name="Bramwell-Butcher J."/>
            <person name="Dedinsky M."/>
            <person name="DeKlotz J."/>
            <person name="Diaz I."/>
            <person name="Engley A."/>
            <person name="Ernst L."/>
            <person name="Gonzales E."/>
            <person name="Groscost A."/>
            <person name="Grosser P."/>
            <person name="Haider A."/>
            <person name="Harrison M."/>
            <person name="Husler K."/>
            <person name="Lau J."/>
            <person name="Monlux M."/>
            <person name="Paratore J."/>
            <person name="Ruesch T."/>
            <person name="Schlesinger M."/>
            <person name="Scholes A."/>
            <person name="Poxleitner M.K."/>
            <person name="Anders K.R."/>
        </authorList>
    </citation>
    <scope>NUCLEOTIDE SEQUENCE [LARGE SCALE GENOMIC DNA]</scope>
</reference>
<evidence type="ECO:0000313" key="1">
    <source>
        <dbReference type="EMBL" id="QNJ56668.1"/>
    </source>
</evidence>
<proteinExistence type="predicted"/>